<evidence type="ECO:0000313" key="4">
    <source>
        <dbReference type="Proteomes" id="UP000321612"/>
    </source>
</evidence>
<feature type="region of interest" description="Disordered" evidence="1">
    <location>
        <begin position="28"/>
        <end position="52"/>
    </location>
</feature>
<keyword evidence="2" id="KW-0732">Signal</keyword>
<accession>A0A5C8GFZ6</accession>
<dbReference type="InterPro" id="IPR025631">
    <property type="entry name" value="Porin_10"/>
</dbReference>
<protein>
    <recommendedName>
        <fullName evidence="5">Porin</fullName>
    </recommendedName>
</protein>
<feature type="compositionally biased region" description="Polar residues" evidence="1">
    <location>
        <begin position="30"/>
        <end position="49"/>
    </location>
</feature>
<dbReference type="Pfam" id="PF14121">
    <property type="entry name" value="Porin_10"/>
    <property type="match status" value="1"/>
</dbReference>
<evidence type="ECO:0000256" key="1">
    <source>
        <dbReference type="SAM" id="MobiDB-lite"/>
    </source>
</evidence>
<feature type="region of interest" description="Disordered" evidence="1">
    <location>
        <begin position="297"/>
        <end position="350"/>
    </location>
</feature>
<proteinExistence type="predicted"/>
<name>A0A5C8GFZ6_9BACT</name>
<feature type="signal peptide" evidence="2">
    <location>
        <begin position="1"/>
        <end position="20"/>
    </location>
</feature>
<sequence>MKRSFALIVLILTIVSAINAQDYTEMGDNRTLSGTGNRQNRQLGSSDSTNQHKEIPRGLKVWTVDEHFGDKTIITPDTLSDMYMNSVFNTGLRGEYNSLGNLGSPRQNRIFIDRKNAKEFLFLDPYDQFIVEPGDFHFTSTLSPITNLSYNGAGNRTNGEDHFKALFAVNAGKRWGFGFKFDYLYGRGYYSNQNTSHTDYSMWGSYMGERYLALLFFSLNHQKVTEGGGITNDAYITHPEKFKDSYRTNEIPTVLEQNWNRNDNQHIFFTHRYNLGFYKKIPMTEDEIKAKKFAIKSNKAKKDKDEKDKARKQSEQNGGTFNEAEYDKKNASMGRPENAKIMGDAPITMGKSENNEKRIEVNMQDSTQMAEAKRSPISEKETSNEWMKNEYIPVTSFIHTTRFSNYRRIYQAYQTPDNYYANNYFSQNVNSGDSIYDMTKHWALKNTVAVALLEGFNKWAKAGLKAFVSHELRHYELPSVMTEATSNKTLLSGYEKWNQQEISVGGQLLKTAGKTLHYDVSAEAWIAGHNAGDLQIDGHADVNFPLLGDTVQLAATAFFHRVAPSFYMDTFRSSHYWWDNSLDQVIHSRLLGELSWKKTETRLRIGYDMIKNYSYFALRNNRIQNGDNFQSIKNEVNVRQNKGAISLLTLQLQQDFRFGIINWQNVLTFQKSSDENALPLPIFNAYSNLFIRFKIAKVLSCDLGVDARYFTKYFAPEYIPGIGYFGIQEINENKTKIGNYPVINAYANFQLQHTRFFIMMSHLNSSDGGNYFFTPHYPLNQRIFRFGVSWNFFN</sequence>
<reference evidence="4" key="1">
    <citation type="submission" date="2019-05" db="EMBL/GenBank/DDBJ databases">
        <title>Prevotella brunnea sp. nov., isolated from a wound of a patient.</title>
        <authorList>
            <person name="Buhl M."/>
        </authorList>
    </citation>
    <scope>NUCLEOTIDE SEQUENCE [LARGE SCALE GENOMIC DNA]</scope>
    <source>
        <strain evidence="4">A2672</strain>
    </source>
</reference>
<evidence type="ECO:0008006" key="5">
    <source>
        <dbReference type="Google" id="ProtNLM"/>
    </source>
</evidence>
<dbReference type="Proteomes" id="UP000321612">
    <property type="component" value="Unassembled WGS sequence"/>
</dbReference>
<feature type="compositionally biased region" description="Basic and acidic residues" evidence="1">
    <location>
        <begin position="300"/>
        <end position="314"/>
    </location>
</feature>
<dbReference type="AlphaFoldDB" id="A0A5C8GFZ6"/>
<evidence type="ECO:0000313" key="3">
    <source>
        <dbReference type="EMBL" id="TXJ60802.1"/>
    </source>
</evidence>
<keyword evidence="4" id="KW-1185">Reference proteome</keyword>
<gene>
    <name evidence="3" type="ORF">ETF27_08035</name>
</gene>
<dbReference type="OrthoDB" id="1489309at2"/>
<dbReference type="EMBL" id="SDIK01000057">
    <property type="protein sequence ID" value="TXJ60802.1"/>
    <property type="molecule type" value="Genomic_DNA"/>
</dbReference>
<evidence type="ECO:0000256" key="2">
    <source>
        <dbReference type="SAM" id="SignalP"/>
    </source>
</evidence>
<feature type="chain" id="PRO_5022685418" description="Porin" evidence="2">
    <location>
        <begin position="21"/>
        <end position="794"/>
    </location>
</feature>
<organism evidence="3 4">
    <name type="scientific">Prevotella brunnea</name>
    <dbReference type="NCBI Taxonomy" id="2508867"/>
    <lineage>
        <taxon>Bacteria</taxon>
        <taxon>Pseudomonadati</taxon>
        <taxon>Bacteroidota</taxon>
        <taxon>Bacteroidia</taxon>
        <taxon>Bacteroidales</taxon>
        <taxon>Prevotellaceae</taxon>
        <taxon>Prevotella</taxon>
    </lineage>
</organism>
<comment type="caution">
    <text evidence="3">The sequence shown here is derived from an EMBL/GenBank/DDBJ whole genome shotgun (WGS) entry which is preliminary data.</text>
</comment>
<dbReference type="RefSeq" id="WP_130829256.1">
    <property type="nucleotide sequence ID" value="NZ_SDIK01000057.1"/>
</dbReference>